<comment type="caution">
    <text evidence="2">The sequence shown here is derived from an EMBL/GenBank/DDBJ whole genome shotgun (WGS) entry which is preliminary data.</text>
</comment>
<evidence type="ECO:0000313" key="3">
    <source>
        <dbReference type="Proteomes" id="UP000245956"/>
    </source>
</evidence>
<dbReference type="Proteomes" id="UP000245956">
    <property type="component" value="Unassembled WGS sequence"/>
</dbReference>
<organism evidence="2 3">
    <name type="scientific">Purpureocillium lilacinum</name>
    <name type="common">Paecilomyces lilacinus</name>
    <dbReference type="NCBI Taxonomy" id="33203"/>
    <lineage>
        <taxon>Eukaryota</taxon>
        <taxon>Fungi</taxon>
        <taxon>Dikarya</taxon>
        <taxon>Ascomycota</taxon>
        <taxon>Pezizomycotina</taxon>
        <taxon>Sordariomycetes</taxon>
        <taxon>Hypocreomycetidae</taxon>
        <taxon>Hypocreales</taxon>
        <taxon>Ophiocordycipitaceae</taxon>
        <taxon>Purpureocillium</taxon>
    </lineage>
</organism>
<dbReference type="AlphaFoldDB" id="A0A2U3EPV5"/>
<name>A0A2U3EPV5_PURLI</name>
<protein>
    <submittedName>
        <fullName evidence="2">Uncharacterized protein</fullName>
    </submittedName>
</protein>
<gene>
    <name evidence="2" type="ORF">PCL_03719</name>
</gene>
<accession>A0A2U3EPV5</accession>
<feature type="compositionally biased region" description="Basic residues" evidence="1">
    <location>
        <begin position="271"/>
        <end position="286"/>
    </location>
</feature>
<reference evidence="2 3" key="1">
    <citation type="journal article" date="2016" name="Front. Microbiol.">
        <title>Genome and transcriptome sequences reveal the specific parasitism of the nematophagous Purpureocillium lilacinum 36-1.</title>
        <authorList>
            <person name="Xie J."/>
            <person name="Li S."/>
            <person name="Mo C."/>
            <person name="Xiao X."/>
            <person name="Peng D."/>
            <person name="Wang G."/>
            <person name="Xiao Y."/>
        </authorList>
    </citation>
    <scope>NUCLEOTIDE SEQUENCE [LARGE SCALE GENOMIC DNA]</scope>
    <source>
        <strain evidence="2 3">36-1</strain>
    </source>
</reference>
<evidence type="ECO:0000256" key="1">
    <source>
        <dbReference type="SAM" id="MobiDB-lite"/>
    </source>
</evidence>
<evidence type="ECO:0000313" key="2">
    <source>
        <dbReference type="EMBL" id="PWI76525.1"/>
    </source>
</evidence>
<feature type="compositionally biased region" description="Basic and acidic residues" evidence="1">
    <location>
        <begin position="119"/>
        <end position="131"/>
    </location>
</feature>
<sequence>MPHGLVAGFMGHAVAAARNDETVAPSQARSWSLSHIAAHDRRTTRLRLAQQLRAVLDEPSQRSTLVASSATKEPGLARCPQLVRRAKKQRRDKGRASETHLRVKRAPQKMDFGQASRCEGPRSHKLADLSGRRRRRKRKHDDELQLARLTRAAASPPPFMSSLTFVLARAVLPHRRHGIGPRSSHGVMAPRGVMLRHGDSSFDFLSFSTLSRELQHNAAPSRLPSWVFPHRQGGSEDHALAHLRDIHPPPHWPGTHPPYGQRSTAPVVARPHGRKRAPARRSHTGKHQPERRRDLLVLLATGASWSGQGKRAGARCADWSGGTSPAIDKMRLCSVRASLAPLTTRERRPQLPCGRRWCCCRLLASSHQQSAPNMAVLSELRSKLITKYAISRMGLSTISEAGEGEGWVIIAVVFDSLSHGTGIPIIPQPAK</sequence>
<feature type="region of interest" description="Disordered" evidence="1">
    <location>
        <begin position="263"/>
        <end position="291"/>
    </location>
</feature>
<feature type="region of interest" description="Disordered" evidence="1">
    <location>
        <begin position="113"/>
        <end position="144"/>
    </location>
</feature>
<proteinExistence type="predicted"/>
<dbReference type="EMBL" id="LCWV01000001">
    <property type="protein sequence ID" value="PWI76525.1"/>
    <property type="molecule type" value="Genomic_DNA"/>
</dbReference>